<dbReference type="InterPro" id="IPR038653">
    <property type="entry name" value="Put_CMD_sf"/>
</dbReference>
<reference evidence="3" key="1">
    <citation type="submission" date="2020-10" db="EMBL/GenBank/DDBJ databases">
        <authorList>
            <person name="Gilroy R."/>
        </authorList>
    </citation>
    <scope>NUCLEOTIDE SEQUENCE</scope>
    <source>
        <strain evidence="3">2889</strain>
    </source>
</reference>
<feature type="signal peptide" evidence="1">
    <location>
        <begin position="1"/>
        <end position="26"/>
    </location>
</feature>
<feature type="domain" description="Putative carbohydrate metabolism" evidence="2">
    <location>
        <begin position="67"/>
        <end position="236"/>
    </location>
</feature>
<evidence type="ECO:0000313" key="4">
    <source>
        <dbReference type="Proteomes" id="UP000823612"/>
    </source>
</evidence>
<dbReference type="EMBL" id="JADIMZ010000155">
    <property type="protein sequence ID" value="MBO8433600.1"/>
    <property type="molecule type" value="Genomic_DNA"/>
</dbReference>
<dbReference type="InterPro" id="IPR025112">
    <property type="entry name" value="PCMD"/>
</dbReference>
<name>A0A9D9DWT6_9BACT</name>
<evidence type="ECO:0000256" key="1">
    <source>
        <dbReference type="SAM" id="SignalP"/>
    </source>
</evidence>
<evidence type="ECO:0000259" key="2">
    <source>
        <dbReference type="Pfam" id="PF13201"/>
    </source>
</evidence>
<protein>
    <submittedName>
        <fullName evidence="3">PCMD domain-containing protein</fullName>
    </submittedName>
</protein>
<reference evidence="3" key="2">
    <citation type="journal article" date="2021" name="PeerJ">
        <title>Extensive microbial diversity within the chicken gut microbiome revealed by metagenomics and culture.</title>
        <authorList>
            <person name="Gilroy R."/>
            <person name="Ravi A."/>
            <person name="Getino M."/>
            <person name="Pursley I."/>
            <person name="Horton D.L."/>
            <person name="Alikhan N.F."/>
            <person name="Baker D."/>
            <person name="Gharbi K."/>
            <person name="Hall N."/>
            <person name="Watson M."/>
            <person name="Adriaenssens E.M."/>
            <person name="Foster-Nyarko E."/>
            <person name="Jarju S."/>
            <person name="Secka A."/>
            <person name="Antonio M."/>
            <person name="Oren A."/>
            <person name="Chaudhuri R.R."/>
            <person name="La Ragione R."/>
            <person name="Hildebrand F."/>
            <person name="Pallen M.J."/>
        </authorList>
    </citation>
    <scope>NUCLEOTIDE SEQUENCE</scope>
    <source>
        <strain evidence="3">2889</strain>
    </source>
</reference>
<gene>
    <name evidence="3" type="ORF">IAB08_09975</name>
</gene>
<evidence type="ECO:0000313" key="3">
    <source>
        <dbReference type="EMBL" id="MBO8433600.1"/>
    </source>
</evidence>
<accession>A0A9D9DWT6</accession>
<dbReference type="Gene3D" id="2.60.120.890">
    <property type="entry name" value="BT2081, beta-jelly-roll domain"/>
    <property type="match status" value="1"/>
</dbReference>
<keyword evidence="1" id="KW-0732">Signal</keyword>
<organism evidence="3 4">
    <name type="scientific">Candidatus Pullibacteroides excrementavium</name>
    <dbReference type="NCBI Taxonomy" id="2840905"/>
    <lineage>
        <taxon>Bacteria</taxon>
        <taxon>Pseudomonadati</taxon>
        <taxon>Bacteroidota</taxon>
        <taxon>Bacteroidia</taxon>
        <taxon>Bacteroidales</taxon>
        <taxon>Candidatus Pullibacteroides</taxon>
    </lineage>
</organism>
<feature type="chain" id="PRO_5039504640" evidence="1">
    <location>
        <begin position="27"/>
        <end position="319"/>
    </location>
</feature>
<dbReference type="AlphaFoldDB" id="A0A9D9DWT6"/>
<sequence>MRTESFFHRCAGCLSALAFLSFGLNAQELRLEPLPYGDFENWLVREIKESAVVGGDMKKVYAVAGNDTIIGNVPYENADSPWGSSNVYARVAGVTKVNNNVYPETHGEGRCALLRTEKMSFRVMGMLKMNVLTAGALYLGRMKEPVESLKSTYAMVDMGVPFKKRPSCLVFDYAAKIGNSGRLQYCPGRKEEFYEGYDKAQVFILLQRRWEEDGHVYAERVATGELLIGESTDWKKGCKLGLEYGQPSDTLRLSSSCRLSNIYYTLNSKGEQVPIEEVAWASPDAEPTHLVVFISSGCLGAYRGEEGNELRIDNIYLGY</sequence>
<dbReference type="Pfam" id="PF13201">
    <property type="entry name" value="PCMD"/>
    <property type="match status" value="1"/>
</dbReference>
<dbReference type="Proteomes" id="UP000823612">
    <property type="component" value="Unassembled WGS sequence"/>
</dbReference>
<comment type="caution">
    <text evidence="3">The sequence shown here is derived from an EMBL/GenBank/DDBJ whole genome shotgun (WGS) entry which is preliminary data.</text>
</comment>
<proteinExistence type="predicted"/>